<organism evidence="2">
    <name type="scientific">Picea glauca</name>
    <name type="common">White spruce</name>
    <name type="synonym">Pinus glauca</name>
    <dbReference type="NCBI Taxonomy" id="3330"/>
    <lineage>
        <taxon>Eukaryota</taxon>
        <taxon>Viridiplantae</taxon>
        <taxon>Streptophyta</taxon>
        <taxon>Embryophyta</taxon>
        <taxon>Tracheophyta</taxon>
        <taxon>Spermatophyta</taxon>
        <taxon>Pinopsida</taxon>
        <taxon>Pinidae</taxon>
        <taxon>Conifers I</taxon>
        <taxon>Pinales</taxon>
        <taxon>Pinaceae</taxon>
        <taxon>Picea</taxon>
    </lineage>
</organism>
<accession>A0A117NI39</accession>
<evidence type="ECO:0000256" key="1">
    <source>
        <dbReference type="SAM" id="Phobius"/>
    </source>
</evidence>
<comment type="caution">
    <text evidence="2">The sequence shown here is derived from an EMBL/GenBank/DDBJ whole genome shotgun (WGS) entry which is preliminary data.</text>
</comment>
<evidence type="ECO:0000313" key="2">
    <source>
        <dbReference type="EMBL" id="KUM49353.1"/>
    </source>
</evidence>
<sequence length="70" mass="8330">MVYAENKAYIQVLFHLLLFINNLILIPAYFIPIPRSVPLKCWVILPAILSILLRQVIERTLFYRIKELFN</sequence>
<protein>
    <submittedName>
        <fullName evidence="2">Uncharacterized protein</fullName>
    </submittedName>
</protein>
<feature type="transmembrane region" description="Helical" evidence="1">
    <location>
        <begin position="37"/>
        <end position="57"/>
    </location>
</feature>
<reference evidence="2" key="1">
    <citation type="journal article" date="2015" name="Genome Biol. Evol.">
        <title>Organellar Genomes of White Spruce (Picea glauca): Assembly and Annotation.</title>
        <authorList>
            <person name="Jackman S.D."/>
            <person name="Warren R.L."/>
            <person name="Gibb E.A."/>
            <person name="Vandervalk B.P."/>
            <person name="Mohamadi H."/>
            <person name="Chu J."/>
            <person name="Raymond A."/>
            <person name="Pleasance S."/>
            <person name="Coope R."/>
            <person name="Wildung M.R."/>
            <person name="Ritland C.E."/>
            <person name="Bousquet J."/>
            <person name="Jones S.J."/>
            <person name="Bohlmann J."/>
            <person name="Birol I."/>
        </authorList>
    </citation>
    <scope>NUCLEOTIDE SEQUENCE [LARGE SCALE GENOMIC DNA]</scope>
    <source>
        <tissue evidence="2">Flushing bud</tissue>
    </source>
</reference>
<keyword evidence="1" id="KW-1133">Transmembrane helix</keyword>
<geneLocation type="mitochondrion" evidence="2"/>
<keyword evidence="1" id="KW-0472">Membrane</keyword>
<keyword evidence="1" id="KW-0812">Transmembrane</keyword>
<dbReference type="EMBL" id="LKAM01000003">
    <property type="protein sequence ID" value="KUM49353.1"/>
    <property type="molecule type" value="Genomic_DNA"/>
</dbReference>
<keyword evidence="2" id="KW-0496">Mitochondrion</keyword>
<name>A0A117NI39_PICGL</name>
<dbReference type="AlphaFoldDB" id="A0A117NI39"/>
<gene>
    <name evidence="2" type="ORF">ABT39_MTgene3902</name>
</gene>
<feature type="transmembrane region" description="Helical" evidence="1">
    <location>
        <begin position="12"/>
        <end position="31"/>
    </location>
</feature>
<proteinExistence type="predicted"/>